<evidence type="ECO:0000256" key="1">
    <source>
        <dbReference type="SAM" id="MobiDB-lite"/>
    </source>
</evidence>
<evidence type="ECO:0000313" key="3">
    <source>
        <dbReference type="Proteomes" id="UP000316621"/>
    </source>
</evidence>
<feature type="region of interest" description="Disordered" evidence="1">
    <location>
        <begin position="162"/>
        <end position="181"/>
    </location>
</feature>
<dbReference type="EMBL" id="CM010724">
    <property type="protein sequence ID" value="RZC80018.1"/>
    <property type="molecule type" value="Genomic_DNA"/>
</dbReference>
<proteinExistence type="predicted"/>
<organism evidence="2 3">
    <name type="scientific">Papaver somniferum</name>
    <name type="common">Opium poppy</name>
    <dbReference type="NCBI Taxonomy" id="3469"/>
    <lineage>
        <taxon>Eukaryota</taxon>
        <taxon>Viridiplantae</taxon>
        <taxon>Streptophyta</taxon>
        <taxon>Embryophyta</taxon>
        <taxon>Tracheophyta</taxon>
        <taxon>Spermatophyta</taxon>
        <taxon>Magnoliopsida</taxon>
        <taxon>Ranunculales</taxon>
        <taxon>Papaveraceae</taxon>
        <taxon>Papaveroideae</taxon>
        <taxon>Papaver</taxon>
    </lineage>
</organism>
<protein>
    <submittedName>
        <fullName evidence="2">Uncharacterized protein</fullName>
    </submittedName>
</protein>
<accession>A0A4Y7L6F7</accession>
<reference evidence="2 3" key="1">
    <citation type="journal article" date="2018" name="Science">
        <title>The opium poppy genome and morphinan production.</title>
        <authorList>
            <person name="Guo L."/>
            <person name="Winzer T."/>
            <person name="Yang X."/>
            <person name="Li Y."/>
            <person name="Ning Z."/>
            <person name="He Z."/>
            <person name="Teodor R."/>
            <person name="Lu Y."/>
            <person name="Bowser T.A."/>
            <person name="Graham I.A."/>
            <person name="Ye K."/>
        </authorList>
    </citation>
    <scope>NUCLEOTIDE SEQUENCE [LARGE SCALE GENOMIC DNA]</scope>
    <source>
        <strain evidence="3">cv. HN1</strain>
        <tissue evidence="2">Leaves</tissue>
    </source>
</reference>
<dbReference type="AlphaFoldDB" id="A0A4Y7L6F7"/>
<dbReference type="Gramene" id="RZC80018">
    <property type="protein sequence ID" value="RZC80018"/>
    <property type="gene ID" value="C5167_042597"/>
</dbReference>
<gene>
    <name evidence="2" type="ORF">C5167_042597</name>
</gene>
<dbReference type="Proteomes" id="UP000316621">
    <property type="component" value="Chromosome 10"/>
</dbReference>
<name>A0A4Y7L6F7_PAPSO</name>
<feature type="compositionally biased region" description="Acidic residues" evidence="1">
    <location>
        <begin position="172"/>
        <end position="181"/>
    </location>
</feature>
<sequence length="230" mass="25729">MSCSFFSRKNGPPESVPIKEPDRVKEGCTYTDYSDQTERIRRYVHHDSVLPLRDFLKQAQSRCEFAKITMGEHSCEVAVRVLGSGPSGYTGSTAFPISNEYEIESETTWEFRIKKFTRIMDGLDQLPAPLPLFYFGEGKLMYELLSAEGVVIARAIHTTDDQLDLYSPPSRDDDDDSFVEEQVDAYDPRYLHVGDGASSESVHSDSLDYPNEESSDGGKGSDGWGSDVIP</sequence>
<keyword evidence="3" id="KW-1185">Reference proteome</keyword>
<feature type="region of interest" description="Disordered" evidence="1">
    <location>
        <begin position="1"/>
        <end position="21"/>
    </location>
</feature>
<evidence type="ECO:0000313" key="2">
    <source>
        <dbReference type="EMBL" id="RZC80018.1"/>
    </source>
</evidence>
<feature type="region of interest" description="Disordered" evidence="1">
    <location>
        <begin position="189"/>
        <end position="230"/>
    </location>
</feature>